<dbReference type="InterPro" id="IPR000792">
    <property type="entry name" value="Tscrpt_reg_LuxR_C"/>
</dbReference>
<dbReference type="InterPro" id="IPR035965">
    <property type="entry name" value="PAS-like_dom_sf"/>
</dbReference>
<evidence type="ECO:0000256" key="2">
    <source>
        <dbReference type="ARBA" id="ARBA00023125"/>
    </source>
</evidence>
<dbReference type="PROSITE" id="PS00622">
    <property type="entry name" value="HTH_LUXR_1"/>
    <property type="match status" value="1"/>
</dbReference>
<evidence type="ECO:0000256" key="3">
    <source>
        <dbReference type="ARBA" id="ARBA00023163"/>
    </source>
</evidence>
<proteinExistence type="predicted"/>
<evidence type="ECO:0000313" key="5">
    <source>
        <dbReference type="EMBL" id="RNI25784.1"/>
    </source>
</evidence>
<dbReference type="PANTHER" id="PTHR44688:SF16">
    <property type="entry name" value="DNA-BINDING TRANSCRIPTIONAL ACTIVATOR DEVR_DOSR"/>
    <property type="match status" value="1"/>
</dbReference>
<keyword evidence="3" id="KW-0804">Transcription</keyword>
<accession>A0A3M9MJU5</accession>
<dbReference type="SUPFAM" id="SSF55785">
    <property type="entry name" value="PYP-like sensor domain (PAS domain)"/>
    <property type="match status" value="1"/>
</dbReference>
<protein>
    <recommendedName>
        <fullName evidence="4">HTH luxR-type domain-containing protein</fullName>
    </recommendedName>
</protein>
<dbReference type="PROSITE" id="PS50043">
    <property type="entry name" value="HTH_LUXR_2"/>
    <property type="match status" value="1"/>
</dbReference>
<dbReference type="Pfam" id="PF00196">
    <property type="entry name" value="GerE"/>
    <property type="match status" value="1"/>
</dbReference>
<dbReference type="CDD" id="cd06170">
    <property type="entry name" value="LuxR_C_like"/>
    <property type="match status" value="1"/>
</dbReference>
<feature type="domain" description="HTH luxR-type" evidence="4">
    <location>
        <begin position="187"/>
        <end position="252"/>
    </location>
</feature>
<dbReference type="AlphaFoldDB" id="A0A3M9MJU5"/>
<keyword evidence="1" id="KW-0805">Transcription regulation</keyword>
<sequence length="254" mass="29056">MELLAYESAQKIWRQVSKESTAPEIDFELEVHKKLLNIFQVGDYYYFIFNCPEARIEFVSDNVQDILGFPPENFTVPEVLNRIHPDDLPCFLNFENAAKEFFLQLPAGKSLKYKVRYDFRIRKADGNYLRILHQTVTIQADEAGAVLRSFVVHTDISHLKHEGKPVLSFIGLDGEPSYIDVNAKHVFCSDKDMLSKREKEILSLLISGKHSTEIGKKLYISQHTVNTHRRNILAKTGSASTSELVAKAVREGWL</sequence>
<dbReference type="Pfam" id="PF08447">
    <property type="entry name" value="PAS_3"/>
    <property type="match status" value="1"/>
</dbReference>
<dbReference type="InterPro" id="IPR000014">
    <property type="entry name" value="PAS"/>
</dbReference>
<gene>
    <name evidence="5" type="ORF">EFB08_13100</name>
</gene>
<keyword evidence="2" id="KW-0238">DNA-binding</keyword>
<reference evidence="5 6" key="1">
    <citation type="submission" date="2018-11" db="EMBL/GenBank/DDBJ databases">
        <title>Rufibacter latericius sp. nov., isolated from water in Baiyang Lake.</title>
        <authorList>
            <person name="Yang Y."/>
        </authorList>
    </citation>
    <scope>NUCLEOTIDE SEQUENCE [LARGE SCALE GENOMIC DNA]</scope>
    <source>
        <strain evidence="5 6">R-22-1c-1</strain>
    </source>
</reference>
<dbReference type="CDD" id="cd00130">
    <property type="entry name" value="PAS"/>
    <property type="match status" value="1"/>
</dbReference>
<dbReference type="SUPFAM" id="SSF46894">
    <property type="entry name" value="C-terminal effector domain of the bipartite response regulators"/>
    <property type="match status" value="1"/>
</dbReference>
<evidence type="ECO:0000259" key="4">
    <source>
        <dbReference type="PROSITE" id="PS50043"/>
    </source>
</evidence>
<dbReference type="GO" id="GO:0006355">
    <property type="term" value="P:regulation of DNA-templated transcription"/>
    <property type="evidence" value="ECO:0007669"/>
    <property type="project" value="InterPro"/>
</dbReference>
<dbReference type="InterPro" id="IPR036388">
    <property type="entry name" value="WH-like_DNA-bd_sf"/>
</dbReference>
<dbReference type="OrthoDB" id="1727128at2"/>
<dbReference type="InterPro" id="IPR013655">
    <property type="entry name" value="PAS_fold_3"/>
</dbReference>
<organism evidence="5 6">
    <name type="scientific">Rufibacter latericius</name>
    <dbReference type="NCBI Taxonomy" id="2487040"/>
    <lineage>
        <taxon>Bacteria</taxon>
        <taxon>Pseudomonadati</taxon>
        <taxon>Bacteroidota</taxon>
        <taxon>Cytophagia</taxon>
        <taxon>Cytophagales</taxon>
        <taxon>Hymenobacteraceae</taxon>
        <taxon>Rufibacter</taxon>
    </lineage>
</organism>
<dbReference type="InterPro" id="IPR016032">
    <property type="entry name" value="Sig_transdc_resp-reg_C-effctor"/>
</dbReference>
<evidence type="ECO:0000256" key="1">
    <source>
        <dbReference type="ARBA" id="ARBA00023015"/>
    </source>
</evidence>
<dbReference type="SMART" id="SM00421">
    <property type="entry name" value="HTH_LUXR"/>
    <property type="match status" value="1"/>
</dbReference>
<dbReference type="Proteomes" id="UP000272117">
    <property type="component" value="Unassembled WGS sequence"/>
</dbReference>
<name>A0A3M9MJU5_9BACT</name>
<evidence type="ECO:0000313" key="6">
    <source>
        <dbReference type="Proteomes" id="UP000272117"/>
    </source>
</evidence>
<dbReference type="EMBL" id="RJJD01000008">
    <property type="protein sequence ID" value="RNI25784.1"/>
    <property type="molecule type" value="Genomic_DNA"/>
</dbReference>
<dbReference type="RefSeq" id="WP_123127411.1">
    <property type="nucleotide sequence ID" value="NZ_RJJD01000008.1"/>
</dbReference>
<dbReference type="Gene3D" id="3.30.450.20">
    <property type="entry name" value="PAS domain"/>
    <property type="match status" value="1"/>
</dbReference>
<dbReference type="GO" id="GO:0003677">
    <property type="term" value="F:DNA binding"/>
    <property type="evidence" value="ECO:0007669"/>
    <property type="project" value="UniProtKB-KW"/>
</dbReference>
<comment type="caution">
    <text evidence="5">The sequence shown here is derived from an EMBL/GenBank/DDBJ whole genome shotgun (WGS) entry which is preliminary data.</text>
</comment>
<dbReference type="PANTHER" id="PTHR44688">
    <property type="entry name" value="DNA-BINDING TRANSCRIPTIONAL ACTIVATOR DEVR_DOSR"/>
    <property type="match status" value="1"/>
</dbReference>
<dbReference type="PRINTS" id="PR00038">
    <property type="entry name" value="HTHLUXR"/>
</dbReference>
<keyword evidence="6" id="KW-1185">Reference proteome</keyword>
<dbReference type="Gene3D" id="1.10.10.10">
    <property type="entry name" value="Winged helix-like DNA-binding domain superfamily/Winged helix DNA-binding domain"/>
    <property type="match status" value="1"/>
</dbReference>